<dbReference type="EnsemblPlants" id="AUR62026504-RA">
    <property type="protein sequence ID" value="AUR62026504-RA:cds"/>
    <property type="gene ID" value="AUR62026504"/>
</dbReference>
<feature type="transmembrane region" description="Helical" evidence="1">
    <location>
        <begin position="84"/>
        <end position="105"/>
    </location>
</feature>
<dbReference type="GO" id="GO:0003676">
    <property type="term" value="F:nucleic acid binding"/>
    <property type="evidence" value="ECO:0007669"/>
    <property type="project" value="InterPro"/>
</dbReference>
<name>A0A803MBN7_CHEQI</name>
<keyword evidence="1" id="KW-0472">Membrane</keyword>
<dbReference type="PANTHER" id="PTHR47074:SF48">
    <property type="entry name" value="POLYNUCLEOTIDYL TRANSFERASE, RIBONUCLEASE H-LIKE SUPERFAMILY PROTEIN"/>
    <property type="match status" value="1"/>
</dbReference>
<reference evidence="3" key="2">
    <citation type="submission" date="2021-03" db="UniProtKB">
        <authorList>
            <consortium name="EnsemblPlants"/>
        </authorList>
    </citation>
    <scope>IDENTIFICATION</scope>
</reference>
<evidence type="ECO:0000256" key="1">
    <source>
        <dbReference type="SAM" id="Phobius"/>
    </source>
</evidence>
<organism evidence="3 4">
    <name type="scientific">Chenopodium quinoa</name>
    <name type="common">Quinoa</name>
    <dbReference type="NCBI Taxonomy" id="63459"/>
    <lineage>
        <taxon>Eukaryota</taxon>
        <taxon>Viridiplantae</taxon>
        <taxon>Streptophyta</taxon>
        <taxon>Embryophyta</taxon>
        <taxon>Tracheophyta</taxon>
        <taxon>Spermatophyta</taxon>
        <taxon>Magnoliopsida</taxon>
        <taxon>eudicotyledons</taxon>
        <taxon>Gunneridae</taxon>
        <taxon>Pentapetalae</taxon>
        <taxon>Caryophyllales</taxon>
        <taxon>Chenopodiaceae</taxon>
        <taxon>Chenopodioideae</taxon>
        <taxon>Atripliceae</taxon>
        <taxon>Chenopodium</taxon>
    </lineage>
</organism>
<feature type="domain" description="RNase H type-1" evidence="2">
    <location>
        <begin position="4"/>
        <end position="124"/>
    </location>
</feature>
<accession>A0A803MBN7</accession>
<evidence type="ECO:0000313" key="4">
    <source>
        <dbReference type="Proteomes" id="UP000596660"/>
    </source>
</evidence>
<sequence>MKINSDAAVFNNGKIGLGCVLRDEQGSVCLASCHSFDAVSDITMAEALAARFSLFVALDTGFSKVILEVDCLNLFYKLMNRTRVYNALGIILNDIFSLYCLFVSLDFSFVRRTGNKVAHVLANSSRDFEDVRVWSDVIPPMIFDVVAFDAS</sequence>
<dbReference type="SUPFAM" id="SSF53098">
    <property type="entry name" value="Ribonuclease H-like"/>
    <property type="match status" value="1"/>
</dbReference>
<dbReference type="OMA" id="LTHSCEH"/>
<keyword evidence="1" id="KW-0812">Transmembrane</keyword>
<dbReference type="Gene3D" id="3.30.420.10">
    <property type="entry name" value="Ribonuclease H-like superfamily/Ribonuclease H"/>
    <property type="match status" value="1"/>
</dbReference>
<dbReference type="CDD" id="cd06222">
    <property type="entry name" value="RNase_H_like"/>
    <property type="match status" value="1"/>
</dbReference>
<dbReference type="AlphaFoldDB" id="A0A803MBN7"/>
<dbReference type="InterPro" id="IPR036397">
    <property type="entry name" value="RNaseH_sf"/>
</dbReference>
<reference evidence="3" key="1">
    <citation type="journal article" date="2017" name="Nature">
        <title>The genome of Chenopodium quinoa.</title>
        <authorList>
            <person name="Jarvis D.E."/>
            <person name="Ho Y.S."/>
            <person name="Lightfoot D.J."/>
            <person name="Schmoeckel S.M."/>
            <person name="Li B."/>
            <person name="Borm T.J.A."/>
            <person name="Ohyanagi H."/>
            <person name="Mineta K."/>
            <person name="Michell C.T."/>
            <person name="Saber N."/>
            <person name="Kharbatia N.M."/>
            <person name="Rupper R.R."/>
            <person name="Sharp A.R."/>
            <person name="Dally N."/>
            <person name="Boughton B.A."/>
            <person name="Woo Y.H."/>
            <person name="Gao G."/>
            <person name="Schijlen E.G.W.M."/>
            <person name="Guo X."/>
            <person name="Momin A.A."/>
            <person name="Negrao S."/>
            <person name="Al-Babili S."/>
            <person name="Gehring C."/>
            <person name="Roessner U."/>
            <person name="Jung C."/>
            <person name="Murphy K."/>
            <person name="Arold S.T."/>
            <person name="Gojobori T."/>
            <person name="van der Linden C.G."/>
            <person name="van Loo E.N."/>
            <person name="Jellen E.N."/>
            <person name="Maughan P.J."/>
            <person name="Tester M."/>
        </authorList>
    </citation>
    <scope>NUCLEOTIDE SEQUENCE [LARGE SCALE GENOMIC DNA]</scope>
    <source>
        <strain evidence="3">cv. PI 614886</strain>
    </source>
</reference>
<protein>
    <recommendedName>
        <fullName evidence="2">RNase H type-1 domain-containing protein</fullName>
    </recommendedName>
</protein>
<dbReference type="InterPro" id="IPR052929">
    <property type="entry name" value="RNase_H-like_EbsB-rel"/>
</dbReference>
<dbReference type="InterPro" id="IPR002156">
    <property type="entry name" value="RNaseH_domain"/>
</dbReference>
<proteinExistence type="predicted"/>
<dbReference type="Pfam" id="PF13456">
    <property type="entry name" value="RVT_3"/>
    <property type="match status" value="1"/>
</dbReference>
<evidence type="ECO:0000313" key="3">
    <source>
        <dbReference type="EnsemblPlants" id="AUR62026504-RA:cds"/>
    </source>
</evidence>
<dbReference type="Proteomes" id="UP000596660">
    <property type="component" value="Unplaced"/>
</dbReference>
<dbReference type="Gramene" id="AUR62026504-RA">
    <property type="protein sequence ID" value="AUR62026504-RA:cds"/>
    <property type="gene ID" value="AUR62026504"/>
</dbReference>
<evidence type="ECO:0000259" key="2">
    <source>
        <dbReference type="Pfam" id="PF13456"/>
    </source>
</evidence>
<keyword evidence="1" id="KW-1133">Transmembrane helix</keyword>
<keyword evidence="4" id="KW-1185">Reference proteome</keyword>
<dbReference type="InterPro" id="IPR012337">
    <property type="entry name" value="RNaseH-like_sf"/>
</dbReference>
<dbReference type="GO" id="GO:0004523">
    <property type="term" value="F:RNA-DNA hybrid ribonuclease activity"/>
    <property type="evidence" value="ECO:0007669"/>
    <property type="project" value="InterPro"/>
</dbReference>
<dbReference type="PANTHER" id="PTHR47074">
    <property type="entry name" value="BNAC02G40300D PROTEIN"/>
    <property type="match status" value="1"/>
</dbReference>
<dbReference type="InterPro" id="IPR044730">
    <property type="entry name" value="RNase_H-like_dom_plant"/>
</dbReference>